<keyword evidence="1" id="KW-0238">DNA-binding</keyword>
<proteinExistence type="predicted"/>
<dbReference type="EMBL" id="SPLM01000146">
    <property type="protein sequence ID" value="TMW55895.1"/>
    <property type="molecule type" value="Genomic_DNA"/>
</dbReference>
<organism evidence="3 4">
    <name type="scientific">Pythium oligandrum</name>
    <name type="common">Mycoparasitic fungus</name>
    <dbReference type="NCBI Taxonomy" id="41045"/>
    <lineage>
        <taxon>Eukaryota</taxon>
        <taxon>Sar</taxon>
        <taxon>Stramenopiles</taxon>
        <taxon>Oomycota</taxon>
        <taxon>Peronosporomycetes</taxon>
        <taxon>Pythiales</taxon>
        <taxon>Pythiaceae</taxon>
        <taxon>Pythium</taxon>
    </lineage>
</organism>
<dbReference type="Pfam" id="PF03221">
    <property type="entry name" value="HTH_Tnp_Tc5"/>
    <property type="match status" value="1"/>
</dbReference>
<evidence type="ECO:0000313" key="4">
    <source>
        <dbReference type="Proteomes" id="UP000794436"/>
    </source>
</evidence>
<dbReference type="GO" id="GO:0005634">
    <property type="term" value="C:nucleus"/>
    <property type="evidence" value="ECO:0007669"/>
    <property type="project" value="TreeGrafter"/>
</dbReference>
<protein>
    <recommendedName>
        <fullName evidence="2">HTH CENPB-type domain-containing protein</fullName>
    </recommendedName>
</protein>
<accession>A0A8K1C3S8</accession>
<dbReference type="InterPro" id="IPR006600">
    <property type="entry name" value="HTH_CenpB_DNA-bd_dom"/>
</dbReference>
<evidence type="ECO:0000259" key="2">
    <source>
        <dbReference type="PROSITE" id="PS51253"/>
    </source>
</evidence>
<dbReference type="PANTHER" id="PTHR19303:SF57">
    <property type="entry name" value="HTH CENPB-TYPE DOMAIN-CONTAINING PROTEIN"/>
    <property type="match status" value="1"/>
</dbReference>
<keyword evidence="4" id="KW-1185">Reference proteome</keyword>
<comment type="caution">
    <text evidence="3">The sequence shown here is derived from an EMBL/GenBank/DDBJ whole genome shotgun (WGS) entry which is preliminary data.</text>
</comment>
<dbReference type="Proteomes" id="UP000794436">
    <property type="component" value="Unassembled WGS sequence"/>
</dbReference>
<dbReference type="InterPro" id="IPR009057">
    <property type="entry name" value="Homeodomain-like_sf"/>
</dbReference>
<gene>
    <name evidence="3" type="ORF">Poli38472_008543</name>
</gene>
<feature type="domain" description="HTH CENPB-type" evidence="2">
    <location>
        <begin position="70"/>
        <end position="142"/>
    </location>
</feature>
<evidence type="ECO:0000256" key="1">
    <source>
        <dbReference type="ARBA" id="ARBA00023125"/>
    </source>
</evidence>
<dbReference type="PANTHER" id="PTHR19303">
    <property type="entry name" value="TRANSPOSON"/>
    <property type="match status" value="1"/>
</dbReference>
<evidence type="ECO:0000313" key="3">
    <source>
        <dbReference type="EMBL" id="TMW55895.1"/>
    </source>
</evidence>
<sequence>MGKQGRGRRLTDKERMEIIALTRQNPRIKHVELAVKYNVNESTIRKWRAQDNAKKIEARYHQGVTAARDLRQRGQAVRNAQFDAALYEWVSAMLKQGVDLAPVKVREKARALAVGHEGMEDFKASSGWYYRFCRRYGIPCGSLARVPHPIDQSALPITTSIGNGTVEIPAHSMASLQDMTSSEGTNTLSGNSPVRIQHSASHTDNDLLLNELQGIVNSLRNPPVATIPPRLPSSSAVVSSPGSLMMFTVNQTAITHASHHFKDILTPQARLRLVKHLSRTPGEAEMYLVMDDETRLEYVKEFSLADVAESGSMQHSMHENTSTSTIV</sequence>
<dbReference type="AlphaFoldDB" id="A0A8K1C3S8"/>
<name>A0A8K1C3S8_PYTOL</name>
<dbReference type="InterPro" id="IPR050863">
    <property type="entry name" value="CenT-Element_Derived"/>
</dbReference>
<dbReference type="Gene3D" id="1.10.10.60">
    <property type="entry name" value="Homeodomain-like"/>
    <property type="match status" value="2"/>
</dbReference>
<dbReference type="GO" id="GO:0003677">
    <property type="term" value="F:DNA binding"/>
    <property type="evidence" value="ECO:0007669"/>
    <property type="project" value="UniProtKB-KW"/>
</dbReference>
<dbReference type="SMART" id="SM00674">
    <property type="entry name" value="CENPB"/>
    <property type="match status" value="1"/>
</dbReference>
<dbReference type="PROSITE" id="PS51253">
    <property type="entry name" value="HTH_CENPB"/>
    <property type="match status" value="1"/>
</dbReference>
<dbReference type="OrthoDB" id="194358at2759"/>
<reference evidence="3" key="1">
    <citation type="submission" date="2019-03" db="EMBL/GenBank/DDBJ databases">
        <title>Long read genome sequence of the mycoparasitic Pythium oligandrum ATCC 38472 isolated from sugarbeet rhizosphere.</title>
        <authorList>
            <person name="Gaulin E."/>
        </authorList>
    </citation>
    <scope>NUCLEOTIDE SEQUENCE</scope>
    <source>
        <strain evidence="3">ATCC 38472_TT</strain>
    </source>
</reference>
<dbReference type="SUPFAM" id="SSF46689">
    <property type="entry name" value="Homeodomain-like"/>
    <property type="match status" value="2"/>
</dbReference>